<dbReference type="EMBL" id="JBHLVF010000064">
    <property type="protein sequence ID" value="MFC0396736.1"/>
    <property type="molecule type" value="Genomic_DNA"/>
</dbReference>
<reference evidence="2 3" key="1">
    <citation type="submission" date="2024-09" db="EMBL/GenBank/DDBJ databases">
        <authorList>
            <person name="Sun Q."/>
            <person name="Mori K."/>
        </authorList>
    </citation>
    <scope>NUCLEOTIDE SEQUENCE [LARGE SCALE GENOMIC DNA]</scope>
    <source>
        <strain evidence="2 3">CCM 4839</strain>
    </source>
</reference>
<comment type="caution">
    <text evidence="2">The sequence shown here is derived from an EMBL/GenBank/DDBJ whole genome shotgun (WGS) entry which is preliminary data.</text>
</comment>
<dbReference type="InterPro" id="IPR001119">
    <property type="entry name" value="SLH_dom"/>
</dbReference>
<dbReference type="InterPro" id="IPR051465">
    <property type="entry name" value="Cell_Envelope_Struct_Comp"/>
</dbReference>
<feature type="domain" description="SLH" evidence="1">
    <location>
        <begin position="957"/>
        <end position="1016"/>
    </location>
</feature>
<dbReference type="InterPro" id="IPR025883">
    <property type="entry name" value="Cadherin-like_domain"/>
</dbReference>
<protein>
    <submittedName>
        <fullName evidence="2">Cadherin-like beta sandwich domain-containing protein</fullName>
    </submittedName>
</protein>
<evidence type="ECO:0000259" key="1">
    <source>
        <dbReference type="PROSITE" id="PS51272"/>
    </source>
</evidence>
<dbReference type="SUPFAM" id="SSF63825">
    <property type="entry name" value="YWTD domain"/>
    <property type="match status" value="1"/>
</dbReference>
<gene>
    <name evidence="2" type="ORF">ACFFJ8_35970</name>
</gene>
<dbReference type="Pfam" id="PF00395">
    <property type="entry name" value="SLH"/>
    <property type="match status" value="3"/>
</dbReference>
<sequence>MIILLTIGSIPGKFGAGIGGISAVAAAGNISSQDGIGYSGSIAANEVAGTAFTGYQAWPSGFTKGSSAFVGGVYDGTSIWMIPYNADQLIKVNPSTGEMTGYSNWPAGFTKGSNAFAGGVYDGTNIWLIPYSANQIIKVNATTGEMTGYSSWPGGSRGNDQFIGGVFDGTHIWLTPYSGSRLIKVDATTGAMTSYNSWPSGTSLGSYPFYGSIFDGTSIWLIPNGADRLIKVDPATGEMTGFNNWPSGFTKSADAFCGGVFDGTNIWMIPNNATHVVKINAATGVMTGYNGWPSGFTKGSGSFAGGVYDGTNIWLVPLSADMLIKVNAATGEMTGFNNWPSDFTKGSNAFMGGVYDGENVWMIPFLADRLIKFGDSSDLSRLTLSEGALSPAFSATTTSYTASVGSEVTSIDVTPTTADVEATVTVNGLFVTNGQSQATALNVGDNTVTVVVTSGNGNMKTYTVTVTRAASANADLSGLTLSSGTLSPAFRAATTSYTASVGNEVTSVDITPTAADAEAKVTVNGSAVASGQAKAMALNVGDNTITVQVTAQDGITKRSYTVTVTRANNINNGNNSNSGWTQSIINTDTDTDTDMNTDTDTDTAILINGKMVNAGTMTISRRNEQTVTSITVDLNKLVEMLKLGGERPVVTIPFSNHSDVVIGELNGLMIKTMEENHADLEIKSEKASYRISAQQINIDAILRQLGTSVELKDIKVQVEIASSTMENVKFVEDAARNSNLTLIVPPLDFTVRAIYGNHQVEVVEFSAFIERSIAIPESIDPSRITTGVVIDANGTIRQVPTRVIQQDGKYFAIINSLTNSTYSVLWSNVEFSDVAHHWGKQAINDMGSRMIVQGTGEGFFSPDKPITRAEFAAIVVRGLGLKPENDATGFVDVKASDWYSDAVRTAKRYQLITGFEDGSFRPMEMITREQAMTIISKAMTLTGLKDQLPVQDAIVTLKPFVDGGQVALWAQSDVAACILAGIITGRSDATIAAKASVTRAEVTIMLQQLLKKSDLI</sequence>
<dbReference type="RefSeq" id="WP_256555489.1">
    <property type="nucleotide sequence ID" value="NZ_JANHOF010000012.1"/>
</dbReference>
<accession>A0ABV6JLD9</accession>
<proteinExistence type="predicted"/>
<evidence type="ECO:0000313" key="2">
    <source>
        <dbReference type="EMBL" id="MFC0396736.1"/>
    </source>
</evidence>
<evidence type="ECO:0000313" key="3">
    <source>
        <dbReference type="Proteomes" id="UP001589818"/>
    </source>
</evidence>
<dbReference type="PANTHER" id="PTHR43308:SF5">
    <property type="entry name" value="S-LAYER PROTEIN _ PEPTIDOGLYCAN ENDO-BETA-N-ACETYLGLUCOSAMINIDASE"/>
    <property type="match status" value="1"/>
</dbReference>
<dbReference type="PANTHER" id="PTHR43308">
    <property type="entry name" value="OUTER MEMBRANE PROTEIN ALPHA-RELATED"/>
    <property type="match status" value="1"/>
</dbReference>
<dbReference type="Pfam" id="PF12733">
    <property type="entry name" value="Cadherin-like"/>
    <property type="match status" value="2"/>
</dbReference>
<dbReference type="Proteomes" id="UP001589818">
    <property type="component" value="Unassembled WGS sequence"/>
</dbReference>
<feature type="domain" description="SLH" evidence="1">
    <location>
        <begin position="890"/>
        <end position="949"/>
    </location>
</feature>
<dbReference type="PROSITE" id="PS51272">
    <property type="entry name" value="SLH"/>
    <property type="match status" value="3"/>
</dbReference>
<feature type="domain" description="SLH" evidence="1">
    <location>
        <begin position="826"/>
        <end position="889"/>
    </location>
</feature>
<name>A0ABV6JLD9_9BACL</name>
<keyword evidence="3" id="KW-1185">Reference proteome</keyword>
<organism evidence="2 3">
    <name type="scientific">Paenibacillus mendelii</name>
    <dbReference type="NCBI Taxonomy" id="206163"/>
    <lineage>
        <taxon>Bacteria</taxon>
        <taxon>Bacillati</taxon>
        <taxon>Bacillota</taxon>
        <taxon>Bacilli</taxon>
        <taxon>Bacillales</taxon>
        <taxon>Paenibacillaceae</taxon>
        <taxon>Paenibacillus</taxon>
    </lineage>
</organism>